<dbReference type="Proteomes" id="UP000054217">
    <property type="component" value="Unassembled WGS sequence"/>
</dbReference>
<feature type="non-terminal residue" evidence="1">
    <location>
        <position position="62"/>
    </location>
</feature>
<reference evidence="1 2" key="1">
    <citation type="submission" date="2014-04" db="EMBL/GenBank/DDBJ databases">
        <authorList>
            <consortium name="DOE Joint Genome Institute"/>
            <person name="Kuo A."/>
            <person name="Kohler A."/>
            <person name="Costa M.D."/>
            <person name="Nagy L.G."/>
            <person name="Floudas D."/>
            <person name="Copeland A."/>
            <person name="Barry K.W."/>
            <person name="Cichocki N."/>
            <person name="Veneault-Fourrey C."/>
            <person name="LaButti K."/>
            <person name="Lindquist E.A."/>
            <person name="Lipzen A."/>
            <person name="Lundell T."/>
            <person name="Morin E."/>
            <person name="Murat C."/>
            <person name="Sun H."/>
            <person name="Tunlid A."/>
            <person name="Henrissat B."/>
            <person name="Grigoriev I.V."/>
            <person name="Hibbett D.S."/>
            <person name="Martin F."/>
            <person name="Nordberg H.P."/>
            <person name="Cantor M.N."/>
            <person name="Hua S.X."/>
        </authorList>
    </citation>
    <scope>NUCLEOTIDE SEQUENCE [LARGE SCALE GENOMIC DNA]</scope>
    <source>
        <strain evidence="1 2">Marx 270</strain>
    </source>
</reference>
<dbReference type="HOGENOM" id="CLU_2672786_0_0_1"/>
<proteinExistence type="predicted"/>
<dbReference type="STRING" id="870435.A0A0C3PS66"/>
<evidence type="ECO:0000313" key="1">
    <source>
        <dbReference type="EMBL" id="KIO11951.1"/>
    </source>
</evidence>
<dbReference type="EMBL" id="KN831949">
    <property type="protein sequence ID" value="KIO11951.1"/>
    <property type="molecule type" value="Genomic_DNA"/>
</dbReference>
<feature type="non-terminal residue" evidence="1">
    <location>
        <position position="1"/>
    </location>
</feature>
<evidence type="ECO:0000313" key="2">
    <source>
        <dbReference type="Proteomes" id="UP000054217"/>
    </source>
</evidence>
<keyword evidence="2" id="KW-1185">Reference proteome</keyword>
<dbReference type="InParanoid" id="A0A0C3PS66"/>
<organism evidence="1 2">
    <name type="scientific">Pisolithus tinctorius Marx 270</name>
    <dbReference type="NCBI Taxonomy" id="870435"/>
    <lineage>
        <taxon>Eukaryota</taxon>
        <taxon>Fungi</taxon>
        <taxon>Dikarya</taxon>
        <taxon>Basidiomycota</taxon>
        <taxon>Agaricomycotina</taxon>
        <taxon>Agaricomycetes</taxon>
        <taxon>Agaricomycetidae</taxon>
        <taxon>Boletales</taxon>
        <taxon>Sclerodermatineae</taxon>
        <taxon>Pisolithaceae</taxon>
        <taxon>Pisolithus</taxon>
    </lineage>
</organism>
<gene>
    <name evidence="1" type="ORF">M404DRAFT_57487</name>
</gene>
<protein>
    <submittedName>
        <fullName evidence="1">Uncharacterized protein</fullName>
    </submittedName>
</protein>
<sequence>NHSSALSHPTIIKAYITSEQRAGHYSRGFLPLELEALIGPFHTSPLGIVPKPNSDKFHIIQD</sequence>
<accession>A0A0C3PS66</accession>
<dbReference type="AlphaFoldDB" id="A0A0C3PS66"/>
<reference evidence="2" key="2">
    <citation type="submission" date="2015-01" db="EMBL/GenBank/DDBJ databases">
        <title>Evolutionary Origins and Diversification of the Mycorrhizal Mutualists.</title>
        <authorList>
            <consortium name="DOE Joint Genome Institute"/>
            <consortium name="Mycorrhizal Genomics Consortium"/>
            <person name="Kohler A."/>
            <person name="Kuo A."/>
            <person name="Nagy L.G."/>
            <person name="Floudas D."/>
            <person name="Copeland A."/>
            <person name="Barry K.W."/>
            <person name="Cichocki N."/>
            <person name="Veneault-Fourrey C."/>
            <person name="LaButti K."/>
            <person name="Lindquist E.A."/>
            <person name="Lipzen A."/>
            <person name="Lundell T."/>
            <person name="Morin E."/>
            <person name="Murat C."/>
            <person name="Riley R."/>
            <person name="Ohm R."/>
            <person name="Sun H."/>
            <person name="Tunlid A."/>
            <person name="Henrissat B."/>
            <person name="Grigoriev I.V."/>
            <person name="Hibbett D.S."/>
            <person name="Martin F."/>
        </authorList>
    </citation>
    <scope>NUCLEOTIDE SEQUENCE [LARGE SCALE GENOMIC DNA]</scope>
    <source>
        <strain evidence="2">Marx 270</strain>
    </source>
</reference>
<name>A0A0C3PS66_PISTI</name>
<dbReference type="OrthoDB" id="3248529at2759"/>